<evidence type="ECO:0000313" key="1">
    <source>
        <dbReference type="EMBL" id="CAG7834043.1"/>
    </source>
</evidence>
<name>A0A8J2PKB7_9HEXA</name>
<gene>
    <name evidence="1" type="ORF">AFUS01_LOCUS43588</name>
</gene>
<dbReference type="Proteomes" id="UP000708208">
    <property type="component" value="Unassembled WGS sequence"/>
</dbReference>
<evidence type="ECO:0000313" key="2">
    <source>
        <dbReference type="Proteomes" id="UP000708208"/>
    </source>
</evidence>
<reference evidence="1" key="1">
    <citation type="submission" date="2021-06" db="EMBL/GenBank/DDBJ databases">
        <authorList>
            <person name="Hodson N. C."/>
            <person name="Mongue J. A."/>
            <person name="Jaron S. K."/>
        </authorList>
    </citation>
    <scope>NUCLEOTIDE SEQUENCE</scope>
</reference>
<comment type="caution">
    <text evidence="1">The sequence shown here is derived from an EMBL/GenBank/DDBJ whole genome shotgun (WGS) entry which is preliminary data.</text>
</comment>
<keyword evidence="2" id="KW-1185">Reference proteome</keyword>
<protein>
    <submittedName>
        <fullName evidence="1">Uncharacterized protein</fullName>
    </submittedName>
</protein>
<accession>A0A8J2PKB7</accession>
<dbReference type="EMBL" id="CAJVCH010570096">
    <property type="protein sequence ID" value="CAG7834043.1"/>
    <property type="molecule type" value="Genomic_DNA"/>
</dbReference>
<organism evidence="1 2">
    <name type="scientific">Allacma fusca</name>
    <dbReference type="NCBI Taxonomy" id="39272"/>
    <lineage>
        <taxon>Eukaryota</taxon>
        <taxon>Metazoa</taxon>
        <taxon>Ecdysozoa</taxon>
        <taxon>Arthropoda</taxon>
        <taxon>Hexapoda</taxon>
        <taxon>Collembola</taxon>
        <taxon>Symphypleona</taxon>
        <taxon>Sminthuridae</taxon>
        <taxon>Allacma</taxon>
    </lineage>
</organism>
<proteinExistence type="predicted"/>
<sequence length="105" mass="12056">MREIYQGRTEDFLGQSKVLAKSVWSVSIEDRNKNSFSRTSMELMELLHSSLSICLTVPLMPIVSHQSSCVDAETFSFCISFPIVEKKVIDNILVEICKRTNYNKY</sequence>
<dbReference type="AlphaFoldDB" id="A0A8J2PKB7"/>